<keyword evidence="3" id="KW-1185">Reference proteome</keyword>
<proteinExistence type="predicted"/>
<organism evidence="2 3">
    <name type="scientific">Microbispora bryophytorum</name>
    <dbReference type="NCBI Taxonomy" id="1460882"/>
    <lineage>
        <taxon>Bacteria</taxon>
        <taxon>Bacillati</taxon>
        <taxon>Actinomycetota</taxon>
        <taxon>Actinomycetes</taxon>
        <taxon>Streptosporangiales</taxon>
        <taxon>Streptosporangiaceae</taxon>
        <taxon>Microbispora</taxon>
    </lineage>
</organism>
<reference evidence="2" key="2">
    <citation type="submission" date="2020-09" db="EMBL/GenBank/DDBJ databases">
        <authorList>
            <person name="Sun Q."/>
            <person name="Zhou Y."/>
        </authorList>
    </citation>
    <scope>NUCLEOTIDE SEQUENCE</scope>
    <source>
        <strain evidence="2">CGMCC 4.7138</strain>
    </source>
</reference>
<dbReference type="EMBL" id="BMMN01000002">
    <property type="protein sequence ID" value="GGO06050.1"/>
    <property type="molecule type" value="Genomic_DNA"/>
</dbReference>
<reference evidence="2" key="1">
    <citation type="journal article" date="2014" name="Int. J. Syst. Evol. Microbiol.">
        <title>Complete genome sequence of Corynebacterium casei LMG S-19264T (=DSM 44701T), isolated from a smear-ripened cheese.</title>
        <authorList>
            <consortium name="US DOE Joint Genome Institute (JGI-PGF)"/>
            <person name="Walter F."/>
            <person name="Albersmeier A."/>
            <person name="Kalinowski J."/>
            <person name="Ruckert C."/>
        </authorList>
    </citation>
    <scope>NUCLEOTIDE SEQUENCE</scope>
    <source>
        <strain evidence="2">CGMCC 4.7138</strain>
    </source>
</reference>
<feature type="compositionally biased region" description="Acidic residues" evidence="1">
    <location>
        <begin position="1"/>
        <end position="10"/>
    </location>
</feature>
<evidence type="ECO:0000313" key="3">
    <source>
        <dbReference type="Proteomes" id="UP000653480"/>
    </source>
</evidence>
<gene>
    <name evidence="2" type="ORF">GCM10011574_18410</name>
</gene>
<evidence type="ECO:0000256" key="1">
    <source>
        <dbReference type="SAM" id="MobiDB-lite"/>
    </source>
</evidence>
<name>A0A8H9L9C6_9ACTN</name>
<accession>A0A8H9L9C6</accession>
<comment type="caution">
    <text evidence="2">The sequence shown here is derived from an EMBL/GenBank/DDBJ whole genome shotgun (WGS) entry which is preliminary data.</text>
</comment>
<dbReference type="AlphaFoldDB" id="A0A8H9L9C6"/>
<evidence type="ECO:0000313" key="2">
    <source>
        <dbReference type="EMBL" id="GGO06050.1"/>
    </source>
</evidence>
<protein>
    <submittedName>
        <fullName evidence="2">Uncharacterized protein</fullName>
    </submittedName>
</protein>
<dbReference type="Proteomes" id="UP000653480">
    <property type="component" value="Unassembled WGS sequence"/>
</dbReference>
<feature type="region of interest" description="Disordered" evidence="1">
    <location>
        <begin position="1"/>
        <end position="30"/>
    </location>
</feature>
<sequence length="69" mass="7569">MGSDEQDDMGSSDADVAKPAADPQGDDCVPLVNQRHRVGWQPRTWAISYCATPRLDAFRAAMRTFSVTV</sequence>